<dbReference type="InterPro" id="IPR027417">
    <property type="entry name" value="P-loop_NTPase"/>
</dbReference>
<name>A0A2N9AZT6_STRCX</name>
<dbReference type="EMBL" id="LT963352">
    <property type="protein sequence ID" value="SOR76577.1"/>
    <property type="molecule type" value="Genomic_DNA"/>
</dbReference>
<dbReference type="RefSeq" id="WP_158688433.1">
    <property type="nucleotide sequence ID" value="NZ_LT962942.1"/>
</dbReference>
<sequence>MEISAEEPRREQRPRLDRLPSPPREPDEVPDDFASAIDVLVAGREDFKGLAAELLEPLTLSGAATDGLPAVLEGFGDRVRSSHGIARTALLAAADRAVLITAFCDAVAGSGIHYGPELGYMQGDITTQIVAELEQVILGTNRFRDAGELRQEITAAYTYAAGIVHGEGSPQDQHPEDLADQAWQRYEALMAAATWDCAELRLTSATEDPPEIAEQGYQQPGPRYGLRPLSHWLDQFAADPAPAHRYRRLLRDPIADTDEAGLVMPTLQSGYVDPAFRLAHEHSSGRHLASDDWWLTQPVREDLGEFLAAHLLTTHAISAPLVILGHPGSGKSLLTKLLAARLPEAEFFCQRVELRHISADSDVQEQLEESLKRSTGQDTPWPKATDPGTARVVVLDGFDELLQAAAADHTRYSNYLHNLADFQQREYEMGRPTIAVVTSRTVVADQAPTPRLSTVIRLEPFDDDRIKHWVQAWNTTNRRHFTAHGLQPLDPDVLQPHGDLISQPLLLLMLALYDASSNALHQLTGEDIGRIGLYERLLTEFTRRQVAKHHGAQSFAAQAAAVEHELQRLAVIAIGMFNRRRQGITASEAHADQTALLNAGIAPSPLLFGRFFFIHEAQAVVTGQHRHSYEFLHATFGEYLTARLITDELKKLLHADPPHSTAVTNDDRLHALLSHVPLIDRAEVIRNLTDLINSLSQPQRDQLTALLIHLLKAALDDIPRANRRTYEPFPARRSEREAIYSVNLLLLTVLAGGPVCISRLFDAHDPLDTWRRQSMLWRSQLSDTSWAVLTGTLTTEPCTDPHTRDPDVRVRLIPANRTDCLDWPAYPQPSLPHVNPYRHHTPTNLLDLYRAAALTHDIGTLHVLHAVTPLAQHLPTALETYHVTDKKRTHSAAHALLTLLHPLTPTAFAAPQALVDLLNALPAQERTTAADILARLLLHALPHQPARTTADVLDQLTSLRATGSHGLQASTWLTLAQCAQALIGHPEAPHSQLKAVTARFGPRASALDGAGPLQRLQCLLIEAGTTATWSAVERPAATTVLTTALELLQQVPAANRPAHTVIDLLRLARDLDADDWLAEHAEPLLKAIPPDGLLRLRPTDISWLRSILHSESLLAELERIRSTWHSTSHRRP</sequence>
<feature type="compositionally biased region" description="Basic and acidic residues" evidence="1">
    <location>
        <begin position="1"/>
        <end position="18"/>
    </location>
</feature>
<dbReference type="Gene3D" id="3.40.50.300">
    <property type="entry name" value="P-loop containing nucleotide triphosphate hydrolases"/>
    <property type="match status" value="1"/>
</dbReference>
<evidence type="ECO:0000313" key="3">
    <source>
        <dbReference type="EMBL" id="SOR76577.1"/>
    </source>
</evidence>
<reference evidence="4" key="1">
    <citation type="submission" date="2017-11" db="EMBL/GenBank/DDBJ databases">
        <authorList>
            <person name="Wibberg D."/>
        </authorList>
    </citation>
    <scope>NUCLEOTIDE SEQUENCE [LARGE SCALE GENOMIC DNA]</scope>
</reference>
<dbReference type="SUPFAM" id="SSF52540">
    <property type="entry name" value="P-loop containing nucleoside triphosphate hydrolases"/>
    <property type="match status" value="1"/>
</dbReference>
<dbReference type="InterPro" id="IPR054567">
    <property type="entry name" value="NNH7"/>
</dbReference>
<feature type="region of interest" description="Disordered" evidence="1">
    <location>
        <begin position="1"/>
        <end position="31"/>
    </location>
</feature>
<dbReference type="OrthoDB" id="419933at2"/>
<organism evidence="3 4">
    <name type="scientific">Streptomyces chartreusis NRRL 3882</name>
    <dbReference type="NCBI Taxonomy" id="1079985"/>
    <lineage>
        <taxon>Bacteria</taxon>
        <taxon>Bacillati</taxon>
        <taxon>Actinomycetota</taxon>
        <taxon>Actinomycetes</taxon>
        <taxon>Kitasatosporales</taxon>
        <taxon>Streptomycetaceae</taxon>
        <taxon>Streptomyces</taxon>
    </lineage>
</organism>
<evidence type="ECO:0000259" key="2">
    <source>
        <dbReference type="SMART" id="SM00382"/>
    </source>
</evidence>
<dbReference type="Pfam" id="PF22738">
    <property type="entry name" value="NNH7"/>
    <property type="match status" value="1"/>
</dbReference>
<proteinExistence type="predicted"/>
<evidence type="ECO:0000256" key="1">
    <source>
        <dbReference type="SAM" id="MobiDB-lite"/>
    </source>
</evidence>
<accession>A0A2N9AZT6</accession>
<dbReference type="AlphaFoldDB" id="A0A2N9AZT6"/>
<feature type="domain" description="AAA+ ATPase" evidence="2">
    <location>
        <begin position="317"/>
        <end position="462"/>
    </location>
</feature>
<feature type="region of interest" description="Disordered" evidence="1">
    <location>
        <begin position="366"/>
        <end position="386"/>
    </location>
</feature>
<protein>
    <recommendedName>
        <fullName evidence="2">AAA+ ATPase domain-containing protein</fullName>
    </recommendedName>
</protein>
<keyword evidence="4" id="KW-1185">Reference proteome</keyword>
<dbReference type="InterPro" id="IPR003593">
    <property type="entry name" value="AAA+_ATPase"/>
</dbReference>
<gene>
    <name evidence="3" type="ORF">SCNRRL3882_0061</name>
</gene>
<evidence type="ECO:0000313" key="4">
    <source>
        <dbReference type="Proteomes" id="UP000235464"/>
    </source>
</evidence>
<dbReference type="Proteomes" id="UP000235464">
    <property type="component" value="Chromosome I"/>
</dbReference>
<dbReference type="SMART" id="SM00382">
    <property type="entry name" value="AAA"/>
    <property type="match status" value="1"/>
</dbReference>